<protein>
    <submittedName>
        <fullName evidence="1">Uncharacterized protein</fullName>
    </submittedName>
</protein>
<organism evidence="1">
    <name type="scientific">Anguilla anguilla</name>
    <name type="common">European freshwater eel</name>
    <name type="synonym">Muraena anguilla</name>
    <dbReference type="NCBI Taxonomy" id="7936"/>
    <lineage>
        <taxon>Eukaryota</taxon>
        <taxon>Metazoa</taxon>
        <taxon>Chordata</taxon>
        <taxon>Craniata</taxon>
        <taxon>Vertebrata</taxon>
        <taxon>Euteleostomi</taxon>
        <taxon>Actinopterygii</taxon>
        <taxon>Neopterygii</taxon>
        <taxon>Teleostei</taxon>
        <taxon>Anguilliformes</taxon>
        <taxon>Anguillidae</taxon>
        <taxon>Anguilla</taxon>
    </lineage>
</organism>
<evidence type="ECO:0000313" key="1">
    <source>
        <dbReference type="EMBL" id="JAH91237.1"/>
    </source>
</evidence>
<name>A0A0E9WLN3_ANGAN</name>
<reference evidence="1" key="2">
    <citation type="journal article" date="2015" name="Fish Shellfish Immunol.">
        <title>Early steps in the European eel (Anguilla anguilla)-Vibrio vulnificus interaction in the gills: Role of the RtxA13 toxin.</title>
        <authorList>
            <person name="Callol A."/>
            <person name="Pajuelo D."/>
            <person name="Ebbesson L."/>
            <person name="Teles M."/>
            <person name="MacKenzie S."/>
            <person name="Amaro C."/>
        </authorList>
    </citation>
    <scope>NUCLEOTIDE SEQUENCE</scope>
</reference>
<sequence>MTSDNLIFWHKIHQGLGSCGIGTNSSKLHNLKCLSLYGHPPRHNT</sequence>
<accession>A0A0E9WLN3</accession>
<dbReference type="EMBL" id="GBXM01017340">
    <property type="protein sequence ID" value="JAH91237.1"/>
    <property type="molecule type" value="Transcribed_RNA"/>
</dbReference>
<dbReference type="AlphaFoldDB" id="A0A0E9WLN3"/>
<reference evidence="1" key="1">
    <citation type="submission" date="2014-11" db="EMBL/GenBank/DDBJ databases">
        <authorList>
            <person name="Amaro Gonzalez C."/>
        </authorList>
    </citation>
    <scope>NUCLEOTIDE SEQUENCE</scope>
</reference>
<proteinExistence type="predicted"/>